<dbReference type="OrthoDB" id="4966at2759"/>
<evidence type="ECO:0000256" key="1">
    <source>
        <dbReference type="SAM" id="MobiDB-lite"/>
    </source>
</evidence>
<dbReference type="Proteomes" id="UP000016933">
    <property type="component" value="Unassembled WGS sequence"/>
</dbReference>
<sequence>MGIDRLYYWTAGLMLTSLCCWSTWRPFDGGFHRPKNQYVKERRKSDAAANKAEHLASEIELDGLADRARAKKHKYKRRAADEHDDEPAPRPSAKQDRRRSRAQTPGPGRRHKRGCGDDTPTFNSSSYSSSASSRSPKKPSARQRSKNYGGARVKPTAYSDYIPEAYVLGTPVPGSPLEPVNIQHRYSTRPKPSDFAPKDHKTGRAHRDGDFETYKNLYGGYDDQMHAPFEDDNMSTDNDKGPVLLSPAKRKSSSLHNRRVSASPEKFDKGHFEPLSVRTDLTVSSRGSPPKRIRANDRKIEVYYDAAGTPRIKATPTSVSAGLSPRSATFSPYLTSSALQPSSPCTTSITSGGVAVANRLLAGRPGGLAARKTLNREFSLLTAFVNDNALCILLVSYLPMTALISLYAISKTFHWTFNKHATAFVLSSMRTWAPDADHIFPWRCYKPLCIKDPTKRQKASAEAQGANIDMLRGTSRDVPSVRWLQMVTWREGVVRDMIIELTSQALRVPTGCLDAMKRMWFVLDLPRNAHRVALIRNKEYISDKVLYHATHIFLKIDMSFTDPGLEPYSATDLAKLHYPQEWLLGQPVGSALREHLLMERSLTPLWRVIRGWNWNPDEPIRAMTDQDIVKLWMRRKAVLPPDAPAEVKAQKILGEEIGAVPQVGYERVYRPEDDPNLSPEEKAKAIAALPPPANRYPPRPLLTPDDLIMREAVRRQLRQHEWWIPQMLWGFVYPGGRLVPSRTREQLILTQRSNHFDRVTSIPKMGDEEDKATMPPPAGSVRQNADHGDNVSWWWWFDAVGCSPPFGL</sequence>
<feature type="region of interest" description="Disordered" evidence="1">
    <location>
        <begin position="185"/>
        <end position="211"/>
    </location>
</feature>
<evidence type="ECO:0000313" key="2">
    <source>
        <dbReference type="EMBL" id="EME42979.1"/>
    </source>
</evidence>
<dbReference type="STRING" id="675120.M2Y3V8"/>
<dbReference type="EMBL" id="KB446540">
    <property type="protein sequence ID" value="EME42979.1"/>
    <property type="molecule type" value="Genomic_DNA"/>
</dbReference>
<reference evidence="2 3" key="2">
    <citation type="journal article" date="2012" name="PLoS Pathog.">
        <title>Diverse lifestyles and strategies of plant pathogenesis encoded in the genomes of eighteen Dothideomycetes fungi.</title>
        <authorList>
            <person name="Ohm R.A."/>
            <person name="Feau N."/>
            <person name="Henrissat B."/>
            <person name="Schoch C.L."/>
            <person name="Horwitz B.A."/>
            <person name="Barry K.W."/>
            <person name="Condon B.J."/>
            <person name="Copeland A.C."/>
            <person name="Dhillon B."/>
            <person name="Glaser F."/>
            <person name="Hesse C.N."/>
            <person name="Kosti I."/>
            <person name="LaButti K."/>
            <person name="Lindquist E.A."/>
            <person name="Lucas S."/>
            <person name="Salamov A.A."/>
            <person name="Bradshaw R.E."/>
            <person name="Ciuffetti L."/>
            <person name="Hamelin R.C."/>
            <person name="Kema G.H.J."/>
            <person name="Lawrence C."/>
            <person name="Scott J.A."/>
            <person name="Spatafora J.W."/>
            <person name="Turgeon B.G."/>
            <person name="de Wit P.J.G.M."/>
            <person name="Zhong S."/>
            <person name="Goodwin S.B."/>
            <person name="Grigoriev I.V."/>
        </authorList>
    </citation>
    <scope>NUCLEOTIDE SEQUENCE [LARGE SCALE GENOMIC DNA]</scope>
    <source>
        <strain evidence="3">NZE10 / CBS 128990</strain>
    </source>
</reference>
<feature type="compositionally biased region" description="Low complexity" evidence="1">
    <location>
        <begin position="124"/>
        <end position="134"/>
    </location>
</feature>
<protein>
    <submittedName>
        <fullName evidence="2">Uncharacterized protein</fullName>
    </submittedName>
</protein>
<feature type="region of interest" description="Disordered" evidence="1">
    <location>
        <begin position="764"/>
        <end position="783"/>
    </location>
</feature>
<feature type="compositionally biased region" description="Basic residues" evidence="1">
    <location>
        <begin position="248"/>
        <end position="259"/>
    </location>
</feature>
<organism evidence="2 3">
    <name type="scientific">Dothistroma septosporum (strain NZE10 / CBS 128990)</name>
    <name type="common">Red band needle blight fungus</name>
    <name type="synonym">Mycosphaerella pini</name>
    <dbReference type="NCBI Taxonomy" id="675120"/>
    <lineage>
        <taxon>Eukaryota</taxon>
        <taxon>Fungi</taxon>
        <taxon>Dikarya</taxon>
        <taxon>Ascomycota</taxon>
        <taxon>Pezizomycotina</taxon>
        <taxon>Dothideomycetes</taxon>
        <taxon>Dothideomycetidae</taxon>
        <taxon>Mycosphaerellales</taxon>
        <taxon>Mycosphaerellaceae</taxon>
        <taxon>Dothistroma</taxon>
    </lineage>
</organism>
<feature type="region of interest" description="Disordered" evidence="1">
    <location>
        <begin position="225"/>
        <end position="270"/>
    </location>
</feature>
<dbReference type="HOGENOM" id="CLU_348836_0_0_1"/>
<feature type="compositionally biased region" description="Basic residues" evidence="1">
    <location>
        <begin position="135"/>
        <end position="145"/>
    </location>
</feature>
<name>M2Y3V8_DOTSN</name>
<dbReference type="AlphaFoldDB" id="M2Y3V8"/>
<accession>M2Y3V8</accession>
<feature type="compositionally biased region" description="Basic and acidic residues" evidence="1">
    <location>
        <begin position="196"/>
        <end position="211"/>
    </location>
</feature>
<dbReference type="OMA" id="RQHEWWI"/>
<reference evidence="3" key="1">
    <citation type="journal article" date="2012" name="PLoS Genet.">
        <title>The genomes of the fungal plant pathogens Cladosporium fulvum and Dothistroma septosporum reveal adaptation to different hosts and lifestyles but also signatures of common ancestry.</title>
        <authorList>
            <person name="de Wit P.J.G.M."/>
            <person name="van der Burgt A."/>
            <person name="Oekmen B."/>
            <person name="Stergiopoulos I."/>
            <person name="Abd-Elsalam K.A."/>
            <person name="Aerts A.L."/>
            <person name="Bahkali A.H."/>
            <person name="Beenen H.G."/>
            <person name="Chettri P."/>
            <person name="Cox M.P."/>
            <person name="Datema E."/>
            <person name="de Vries R.P."/>
            <person name="Dhillon B."/>
            <person name="Ganley A.R."/>
            <person name="Griffiths S.A."/>
            <person name="Guo Y."/>
            <person name="Hamelin R.C."/>
            <person name="Henrissat B."/>
            <person name="Kabir M.S."/>
            <person name="Jashni M.K."/>
            <person name="Kema G."/>
            <person name="Klaubauf S."/>
            <person name="Lapidus A."/>
            <person name="Levasseur A."/>
            <person name="Lindquist E."/>
            <person name="Mehrabi R."/>
            <person name="Ohm R.A."/>
            <person name="Owen T.J."/>
            <person name="Salamov A."/>
            <person name="Schwelm A."/>
            <person name="Schijlen E."/>
            <person name="Sun H."/>
            <person name="van den Burg H.A."/>
            <person name="van Ham R.C.H.J."/>
            <person name="Zhang S."/>
            <person name="Goodwin S.B."/>
            <person name="Grigoriev I.V."/>
            <person name="Collemare J."/>
            <person name="Bradshaw R.E."/>
        </authorList>
    </citation>
    <scope>NUCLEOTIDE SEQUENCE [LARGE SCALE GENOMIC DNA]</scope>
    <source>
        <strain evidence="3">NZE10 / CBS 128990</strain>
    </source>
</reference>
<keyword evidence="3" id="KW-1185">Reference proteome</keyword>
<proteinExistence type="predicted"/>
<feature type="region of interest" description="Disordered" evidence="1">
    <location>
        <begin position="62"/>
        <end position="153"/>
    </location>
</feature>
<dbReference type="eggNOG" id="ENOG502SPGI">
    <property type="taxonomic scope" value="Eukaryota"/>
</dbReference>
<evidence type="ECO:0000313" key="3">
    <source>
        <dbReference type="Proteomes" id="UP000016933"/>
    </source>
</evidence>
<gene>
    <name evidence="2" type="ORF">DOTSEDRAFT_24975</name>
</gene>